<evidence type="ECO:0000313" key="7">
    <source>
        <dbReference type="Proteomes" id="UP000537130"/>
    </source>
</evidence>
<dbReference type="SUPFAM" id="SSF100950">
    <property type="entry name" value="NagB/RpiA/CoA transferase-like"/>
    <property type="match status" value="1"/>
</dbReference>
<evidence type="ECO:0000256" key="2">
    <source>
        <dbReference type="ARBA" id="ARBA00022741"/>
    </source>
</evidence>
<proteinExistence type="inferred from homology"/>
<evidence type="ECO:0000313" key="6">
    <source>
        <dbReference type="EMBL" id="MBB3047326.1"/>
    </source>
</evidence>
<dbReference type="Pfam" id="PF01812">
    <property type="entry name" value="5-FTHF_cyc-lig"/>
    <property type="match status" value="1"/>
</dbReference>
<organism evidence="6 7">
    <name type="scientific">Litorivivens lipolytica</name>
    <dbReference type="NCBI Taxonomy" id="1524264"/>
    <lineage>
        <taxon>Bacteria</taxon>
        <taxon>Pseudomonadati</taxon>
        <taxon>Pseudomonadota</taxon>
        <taxon>Gammaproteobacteria</taxon>
        <taxon>Litorivivens</taxon>
    </lineage>
</organism>
<name>A0A7W4Z6X3_9GAMM</name>
<dbReference type="PIRSF" id="PIRSF006806">
    <property type="entry name" value="FTHF_cligase"/>
    <property type="match status" value="1"/>
</dbReference>
<dbReference type="InterPro" id="IPR002698">
    <property type="entry name" value="FTHF_cligase"/>
</dbReference>
<reference evidence="6 7" key="1">
    <citation type="submission" date="2020-08" db="EMBL/GenBank/DDBJ databases">
        <title>Genomic Encyclopedia of Type Strains, Phase III (KMG-III): the genomes of soil and plant-associated and newly described type strains.</title>
        <authorList>
            <person name="Whitman W."/>
        </authorList>
    </citation>
    <scope>NUCLEOTIDE SEQUENCE [LARGE SCALE GENOMIC DNA]</scope>
    <source>
        <strain evidence="6 7">CECT 8654</strain>
    </source>
</reference>
<comment type="catalytic activity">
    <reaction evidence="5">
        <text>(6S)-5-formyl-5,6,7,8-tetrahydrofolate + ATP = (6R)-5,10-methenyltetrahydrofolate + ADP + phosphate</text>
        <dbReference type="Rhea" id="RHEA:10488"/>
        <dbReference type="ChEBI" id="CHEBI:30616"/>
        <dbReference type="ChEBI" id="CHEBI:43474"/>
        <dbReference type="ChEBI" id="CHEBI:57455"/>
        <dbReference type="ChEBI" id="CHEBI:57457"/>
        <dbReference type="ChEBI" id="CHEBI:456216"/>
        <dbReference type="EC" id="6.3.3.2"/>
    </reaction>
</comment>
<protein>
    <recommendedName>
        <fullName evidence="5">5-formyltetrahydrofolate cyclo-ligase</fullName>
        <ecNumber evidence="5">6.3.3.2</ecNumber>
    </recommendedName>
</protein>
<dbReference type="Gene3D" id="3.40.50.10420">
    <property type="entry name" value="NagB/RpiA/CoA transferase-like"/>
    <property type="match status" value="1"/>
</dbReference>
<dbReference type="GO" id="GO:0030272">
    <property type="term" value="F:5-formyltetrahydrofolate cyclo-ligase activity"/>
    <property type="evidence" value="ECO:0007669"/>
    <property type="project" value="UniProtKB-EC"/>
</dbReference>
<dbReference type="PANTHER" id="PTHR23407">
    <property type="entry name" value="ATPASE INHIBITOR/5-FORMYLTETRAHYDROFOLATE CYCLO-LIGASE"/>
    <property type="match status" value="1"/>
</dbReference>
<dbReference type="Proteomes" id="UP000537130">
    <property type="component" value="Unassembled WGS sequence"/>
</dbReference>
<dbReference type="GO" id="GO:0009396">
    <property type="term" value="P:folic acid-containing compound biosynthetic process"/>
    <property type="evidence" value="ECO:0007669"/>
    <property type="project" value="TreeGrafter"/>
</dbReference>
<dbReference type="GO" id="GO:0035999">
    <property type="term" value="P:tetrahydrofolate interconversion"/>
    <property type="evidence" value="ECO:0007669"/>
    <property type="project" value="TreeGrafter"/>
</dbReference>
<keyword evidence="7" id="KW-1185">Reference proteome</keyword>
<dbReference type="EMBL" id="JACHWY010000001">
    <property type="protein sequence ID" value="MBB3047326.1"/>
    <property type="molecule type" value="Genomic_DNA"/>
</dbReference>
<gene>
    <name evidence="6" type="ORF">FHR99_001562</name>
</gene>
<dbReference type="GO" id="GO:0005524">
    <property type="term" value="F:ATP binding"/>
    <property type="evidence" value="ECO:0007669"/>
    <property type="project" value="UniProtKB-KW"/>
</dbReference>
<evidence type="ECO:0000256" key="5">
    <source>
        <dbReference type="RuleBase" id="RU361279"/>
    </source>
</evidence>
<feature type="binding site" evidence="4">
    <location>
        <begin position="134"/>
        <end position="142"/>
    </location>
    <ligand>
        <name>ATP</name>
        <dbReference type="ChEBI" id="CHEBI:30616"/>
    </ligand>
</feature>
<keyword evidence="5" id="KW-0479">Metal-binding</keyword>
<dbReference type="AlphaFoldDB" id="A0A7W4Z6X3"/>
<dbReference type="RefSeq" id="WP_183409956.1">
    <property type="nucleotide sequence ID" value="NZ_JACHWY010000001.1"/>
</dbReference>
<evidence type="ECO:0000256" key="4">
    <source>
        <dbReference type="PIRSR" id="PIRSR006806-1"/>
    </source>
</evidence>
<evidence type="ECO:0000256" key="3">
    <source>
        <dbReference type="ARBA" id="ARBA00022840"/>
    </source>
</evidence>
<accession>A0A7W4Z6X3</accession>
<comment type="caution">
    <text evidence="6">The sequence shown here is derived from an EMBL/GenBank/DDBJ whole genome shotgun (WGS) entry which is preliminary data.</text>
</comment>
<evidence type="ECO:0000256" key="1">
    <source>
        <dbReference type="ARBA" id="ARBA00010638"/>
    </source>
</evidence>
<dbReference type="InterPro" id="IPR037171">
    <property type="entry name" value="NagB/RpiA_transferase-like"/>
</dbReference>
<dbReference type="PANTHER" id="PTHR23407:SF1">
    <property type="entry name" value="5-FORMYLTETRAHYDROFOLATE CYCLO-LIGASE"/>
    <property type="match status" value="1"/>
</dbReference>
<keyword evidence="3 4" id="KW-0067">ATP-binding</keyword>
<comment type="cofactor">
    <cofactor evidence="5">
        <name>Mg(2+)</name>
        <dbReference type="ChEBI" id="CHEBI:18420"/>
    </cofactor>
</comment>
<sequence>MTSLQKSELRRQLRERRRNLSAIEQRIASKALDRQLRTLPALREASKLALYLANDGEISPEITLRRLARMRRRCYLPCLKNKALQFRRFRPGQTLKNNRFQIPEPPPTRGSAVSVNALDVILLPLVGFDRKGNRLGMGGGFYDRTLAGLSKTDRPLLIGLAHHCQEVEQLPVQSWDIPLDAVATDKRVIWLKKR</sequence>
<comment type="similarity">
    <text evidence="1 5">Belongs to the 5-formyltetrahydrofolate cyclo-ligase family.</text>
</comment>
<dbReference type="GO" id="GO:0046872">
    <property type="term" value="F:metal ion binding"/>
    <property type="evidence" value="ECO:0007669"/>
    <property type="project" value="UniProtKB-KW"/>
</dbReference>
<dbReference type="EC" id="6.3.3.2" evidence="5"/>
<feature type="binding site" evidence="4">
    <location>
        <begin position="6"/>
        <end position="10"/>
    </location>
    <ligand>
        <name>ATP</name>
        <dbReference type="ChEBI" id="CHEBI:30616"/>
    </ligand>
</feature>
<keyword evidence="6" id="KW-0436">Ligase</keyword>
<feature type="binding site" evidence="4">
    <location>
        <position position="52"/>
    </location>
    <ligand>
        <name>substrate</name>
    </ligand>
</feature>
<keyword evidence="5" id="KW-0460">Magnesium</keyword>
<feature type="binding site" evidence="4">
    <location>
        <position position="57"/>
    </location>
    <ligand>
        <name>substrate</name>
    </ligand>
</feature>
<keyword evidence="2 4" id="KW-0547">Nucleotide-binding</keyword>
<dbReference type="NCBIfam" id="TIGR02727">
    <property type="entry name" value="MTHFS_bact"/>
    <property type="match status" value="1"/>
</dbReference>
<dbReference type="InterPro" id="IPR024185">
    <property type="entry name" value="FTHF_cligase-like_sf"/>
</dbReference>